<dbReference type="Proteomes" id="UP000001522">
    <property type="component" value="Chromosome"/>
</dbReference>
<gene>
    <name evidence="2" type="ordered locus">HMU12210</name>
</gene>
<proteinExistence type="predicted"/>
<organism evidence="2 3">
    <name type="scientific">Helicobacter mustelae (strain ATCC 43772 / CCUG 25715 / CIP 103759 / LMG 18044 / NCTC 12198 / R85-136P)</name>
    <name type="common">Campylobacter mustelae</name>
    <dbReference type="NCBI Taxonomy" id="679897"/>
    <lineage>
        <taxon>Bacteria</taxon>
        <taxon>Pseudomonadati</taxon>
        <taxon>Campylobacterota</taxon>
        <taxon>Epsilonproteobacteria</taxon>
        <taxon>Campylobacterales</taxon>
        <taxon>Helicobacteraceae</taxon>
        <taxon>Helicobacter</taxon>
    </lineage>
</organism>
<evidence type="ECO:0000313" key="2">
    <source>
        <dbReference type="EMBL" id="CBG40475.1"/>
    </source>
</evidence>
<dbReference type="HOGENOM" id="CLU_035715_2_0_7"/>
<protein>
    <submittedName>
        <fullName evidence="2">Uncharacterized protein</fullName>
    </submittedName>
</protein>
<keyword evidence="3" id="KW-1185">Reference proteome</keyword>
<evidence type="ECO:0000256" key="1">
    <source>
        <dbReference type="SAM" id="MobiDB-lite"/>
    </source>
</evidence>
<dbReference type="RefSeq" id="WP_013023543.1">
    <property type="nucleotide sequence ID" value="NC_013949.1"/>
</dbReference>
<dbReference type="AlphaFoldDB" id="D3UJ00"/>
<feature type="compositionally biased region" description="Basic and acidic residues" evidence="1">
    <location>
        <begin position="25"/>
        <end position="37"/>
    </location>
</feature>
<sequence>MDAAYSLAKKMLHIPESSRKSKNNSAKEGESKEVGLHQKKKGRDDLLWEVQGGIAGFYLDKPDAKDLLLAADSNMQRSMHNFAKSFFGDVGAVLTSDSSLPYPIYLYEASMVNYYLALDAMSRDENNDARVYLNQALERQDDAKAYYAKELENANQDLDKIKDVNKHSSKRDQYVAIGMDFAKSNHTKLPEIHEKYINPMIPYLKFLFEMKEGDYSSIASMSRDTLALIPRQDREILRARERGDKKRYIWVIIEDGRSAFKDSLVVSLPLPMDPANFLNPGVMFASAAVMDSAMDNADDAEALDNEVSPFIALATDGIMITYAEPKLVKGRDFATSYQVDNVFAHKFFNMQDLIQTEFYKRMPGVRTRAILRSIPPAVIAYIGDEAGRQIFGFGGLGFLLSLGYSLMISADTRMITALPNSFYILRIENTAGEKSLQVDGKTALQFSIPNQEKDAIVYVRNVGSKLFMRILN</sequence>
<dbReference type="STRING" id="679897.HMU12210"/>
<dbReference type="EMBL" id="FN555004">
    <property type="protein sequence ID" value="CBG40475.1"/>
    <property type="molecule type" value="Genomic_DNA"/>
</dbReference>
<dbReference type="KEGG" id="hms:HMU12210"/>
<accession>D3UJ00</accession>
<feature type="region of interest" description="Disordered" evidence="1">
    <location>
        <begin position="16"/>
        <end position="37"/>
    </location>
</feature>
<evidence type="ECO:0000313" key="3">
    <source>
        <dbReference type="Proteomes" id="UP000001522"/>
    </source>
</evidence>
<name>D3UJ00_HELM1</name>
<reference evidence="2 3" key="1">
    <citation type="journal article" date="2010" name="BMC Genomics">
        <title>Comparative genomics and proteomics of Helicobacter mustelae, an ulcerogenic and carcinogenic gastric pathogen.</title>
        <authorList>
            <person name="O'Toole P.W."/>
            <person name="Snelling W.J."/>
            <person name="Canchaya C."/>
            <person name="Forde B.M."/>
            <person name="Hardie K.R."/>
            <person name="Josenhans C."/>
            <person name="Graham R.L.J."/>
            <person name="McMullan G."/>
            <person name="Parkhill J."/>
            <person name="Belda E."/>
            <person name="Bentley S.D."/>
        </authorList>
    </citation>
    <scope>NUCLEOTIDE SEQUENCE [LARGE SCALE GENOMIC DNA]</scope>
    <source>
        <strain evidence="3">ATCC 43772 / LMG 18044 / NCTC 12198 / 12198</strain>
    </source>
</reference>
<dbReference type="eggNOG" id="COG3014">
    <property type="taxonomic scope" value="Bacteria"/>
</dbReference>